<protein>
    <recommendedName>
        <fullName evidence="4">mannan endo-1,4-beta-mannosidase</fullName>
        <ecNumber evidence="4">3.2.1.78</ecNumber>
    </recommendedName>
</protein>
<evidence type="ECO:0000256" key="2">
    <source>
        <dbReference type="ARBA" id="ARBA00004613"/>
    </source>
</evidence>
<dbReference type="EMBL" id="BABT02000148">
    <property type="protein sequence ID" value="GAA97977.1"/>
    <property type="molecule type" value="Genomic_DNA"/>
</dbReference>
<comment type="caution">
    <text evidence="12">The sequence shown here is derived from an EMBL/GenBank/DDBJ whole genome shotgun (WGS) entry which is preliminary data.</text>
</comment>
<dbReference type="InterPro" id="IPR017853">
    <property type="entry name" value="GH"/>
</dbReference>
<dbReference type="OrthoDB" id="406631at2759"/>
<evidence type="ECO:0000256" key="9">
    <source>
        <dbReference type="SAM" id="MobiDB-lite"/>
    </source>
</evidence>
<dbReference type="GO" id="GO:0016985">
    <property type="term" value="F:mannan endo-1,4-beta-mannosidase activity"/>
    <property type="evidence" value="ECO:0007669"/>
    <property type="project" value="UniProtKB-EC"/>
</dbReference>
<evidence type="ECO:0000256" key="4">
    <source>
        <dbReference type="ARBA" id="ARBA00012706"/>
    </source>
</evidence>
<feature type="compositionally biased region" description="Low complexity" evidence="9">
    <location>
        <begin position="184"/>
        <end position="198"/>
    </location>
</feature>
<evidence type="ECO:0000256" key="8">
    <source>
        <dbReference type="ARBA" id="ARBA00023295"/>
    </source>
</evidence>
<accession>G7E567</accession>
<dbReference type="eggNOG" id="ENOG502QVA9">
    <property type="taxonomic scope" value="Eukaryota"/>
</dbReference>
<name>G7E567_MIXOS</name>
<dbReference type="Gene3D" id="3.20.20.80">
    <property type="entry name" value="Glycosidases"/>
    <property type="match status" value="1"/>
</dbReference>
<organism evidence="12 13">
    <name type="scientific">Mixia osmundae (strain CBS 9802 / IAM 14324 / JCM 22182 / KY 12970)</name>
    <dbReference type="NCBI Taxonomy" id="764103"/>
    <lineage>
        <taxon>Eukaryota</taxon>
        <taxon>Fungi</taxon>
        <taxon>Dikarya</taxon>
        <taxon>Basidiomycota</taxon>
        <taxon>Pucciniomycotina</taxon>
        <taxon>Mixiomycetes</taxon>
        <taxon>Mixiales</taxon>
        <taxon>Mixiaceae</taxon>
        <taxon>Mixia</taxon>
    </lineage>
</organism>
<evidence type="ECO:0000313" key="12">
    <source>
        <dbReference type="EMBL" id="GAA97977.1"/>
    </source>
</evidence>
<evidence type="ECO:0000256" key="3">
    <source>
        <dbReference type="ARBA" id="ARBA00005641"/>
    </source>
</evidence>
<dbReference type="InParanoid" id="G7E567"/>
<feature type="region of interest" description="Disordered" evidence="9">
    <location>
        <begin position="123"/>
        <end position="202"/>
    </location>
</feature>
<evidence type="ECO:0000256" key="10">
    <source>
        <dbReference type="SAM" id="SignalP"/>
    </source>
</evidence>
<evidence type="ECO:0000256" key="7">
    <source>
        <dbReference type="ARBA" id="ARBA00022801"/>
    </source>
</evidence>
<feature type="signal peptide" evidence="10">
    <location>
        <begin position="1"/>
        <end position="17"/>
    </location>
</feature>
<comment type="similarity">
    <text evidence="3">Belongs to the glycosyl hydrolase 5 (cellulase A) family.</text>
</comment>
<keyword evidence="5" id="KW-0964">Secreted</keyword>
<dbReference type="PANTHER" id="PTHR31451">
    <property type="match status" value="1"/>
</dbReference>
<proteinExistence type="inferred from homology"/>
<keyword evidence="8" id="KW-0326">Glycosidase</keyword>
<dbReference type="Proteomes" id="UP000009131">
    <property type="component" value="Unassembled WGS sequence"/>
</dbReference>
<dbReference type="HOGENOM" id="CLU_032232_1_0_1"/>
<evidence type="ECO:0000259" key="11">
    <source>
        <dbReference type="Pfam" id="PF26410"/>
    </source>
</evidence>
<feature type="domain" description="Glycoside hydrolase family 5" evidence="11">
    <location>
        <begin position="224"/>
        <end position="480"/>
    </location>
</feature>
<feature type="compositionally biased region" description="Low complexity" evidence="9">
    <location>
        <begin position="151"/>
        <end position="174"/>
    </location>
</feature>
<evidence type="ECO:0000256" key="1">
    <source>
        <dbReference type="ARBA" id="ARBA00001678"/>
    </source>
</evidence>
<dbReference type="PANTHER" id="PTHR31451:SF39">
    <property type="entry name" value="MANNAN ENDO-1,4-BETA-MANNOSIDASE 1"/>
    <property type="match status" value="1"/>
</dbReference>
<comment type="subcellular location">
    <subcellularLocation>
        <location evidence="2">Secreted</location>
    </subcellularLocation>
</comment>
<dbReference type="Pfam" id="PF26410">
    <property type="entry name" value="GH5_mannosidase"/>
    <property type="match status" value="1"/>
</dbReference>
<sequence length="589" mass="63519">MRARALLGVLIVARVVAEHGDTVAHRQNVSSLPRFDRARYQILLGSTAGRVRDNLLSALGIANATSPEDLNLIAVANASASDRRQAATGSVALEASASSVTDLGDLLPTESLDGRVAVKAAHSSSHQIVLSQPKKTANPSARKADRKAQPVTVTRTSTSTLHSTSTITIHVTSTKTKHKHKHATTATSSSKQTPSATSRPASCHKLLSATSTVYGTGDLPKPTSFVQKEQDSSRLTLDGNTYRMMGANIYWLGLEENVQPSPSYPDRSRVLQAMAIMVAMGGNTIRAATLGISSGHPLTAQPEMGSWNEDAYEAIDYAIYAAGQYGIRLVIPLTDNYQYYHGGKYDFIDWETGSTSNSWAFYTDSSVIAAYKAWIKEHLHHVNRYTGVALKDDPAILAWETGNELGAYMNAQGAPPAAWTQAIARYIKSIDKHHLVIDGSDGLVNADGSSIPGLSISEIDIVSDHLYPLNVNLFETDVAAAVTAQKAMLFGEYDWTGQHGGDDLGSFIDAIEAKKYSSELMWSIFGFDGQCCNYVRHGDNYSLYYPNGGDGDMQARALQLSQHWSKMTGRPIPESLVAAACPQPDLPGT</sequence>
<evidence type="ECO:0000256" key="5">
    <source>
        <dbReference type="ARBA" id="ARBA00022525"/>
    </source>
</evidence>
<feature type="chain" id="PRO_5003492840" description="mannan endo-1,4-beta-mannosidase" evidence="10">
    <location>
        <begin position="18"/>
        <end position="589"/>
    </location>
</feature>
<dbReference type="InterPro" id="IPR045053">
    <property type="entry name" value="MAN-like"/>
</dbReference>
<evidence type="ECO:0000313" key="13">
    <source>
        <dbReference type="Proteomes" id="UP000009131"/>
    </source>
</evidence>
<keyword evidence="6 10" id="KW-0732">Signal</keyword>
<comment type="catalytic activity">
    <reaction evidence="1">
        <text>Random hydrolysis of (1-&gt;4)-beta-D-mannosidic linkages in mannans, galactomannans and glucomannans.</text>
        <dbReference type="EC" id="3.2.1.78"/>
    </reaction>
</comment>
<reference evidence="12 13" key="1">
    <citation type="journal article" date="2011" name="J. Gen. Appl. Microbiol.">
        <title>Draft genome sequencing of the enigmatic basidiomycete Mixia osmundae.</title>
        <authorList>
            <person name="Nishida H."/>
            <person name="Nagatsuka Y."/>
            <person name="Sugiyama J."/>
        </authorList>
    </citation>
    <scope>NUCLEOTIDE SEQUENCE [LARGE SCALE GENOMIC DNA]</scope>
    <source>
        <strain evidence="13">CBS 9802 / IAM 14324 / JCM 22182 / KY 12970</strain>
    </source>
</reference>
<keyword evidence="13" id="KW-1185">Reference proteome</keyword>
<dbReference type="GO" id="GO:0005576">
    <property type="term" value="C:extracellular region"/>
    <property type="evidence" value="ECO:0007669"/>
    <property type="project" value="UniProtKB-SubCell"/>
</dbReference>
<reference evidence="12 13" key="2">
    <citation type="journal article" date="2012" name="Open Biol.">
        <title>Characteristics of nucleosomes and linker DNA regions on the genome of the basidiomycete Mixia osmundae revealed by mono- and dinucleosome mapping.</title>
        <authorList>
            <person name="Nishida H."/>
            <person name="Kondo S."/>
            <person name="Matsumoto T."/>
            <person name="Suzuki Y."/>
            <person name="Yoshikawa H."/>
            <person name="Taylor T.D."/>
            <person name="Sugiyama J."/>
        </authorList>
    </citation>
    <scope>NUCLEOTIDE SEQUENCE [LARGE SCALE GENOMIC DNA]</scope>
    <source>
        <strain evidence="13">CBS 9802 / IAM 14324 / JCM 22182 / KY 12970</strain>
    </source>
</reference>
<evidence type="ECO:0000256" key="6">
    <source>
        <dbReference type="ARBA" id="ARBA00022729"/>
    </source>
</evidence>
<dbReference type="EC" id="3.2.1.78" evidence="4"/>
<dbReference type="STRING" id="764103.G7E567"/>
<dbReference type="AlphaFoldDB" id="G7E567"/>
<gene>
    <name evidence="12" type="primary">Mo04657</name>
    <name evidence="12" type="ORF">E5Q_04657</name>
</gene>
<dbReference type="SUPFAM" id="SSF51445">
    <property type="entry name" value="(Trans)glycosidases"/>
    <property type="match status" value="1"/>
</dbReference>
<keyword evidence="7" id="KW-0378">Hydrolase</keyword>
<feature type="compositionally biased region" description="Polar residues" evidence="9">
    <location>
        <begin position="123"/>
        <end position="139"/>
    </location>
</feature>
<dbReference type="InterPro" id="IPR001547">
    <property type="entry name" value="Glyco_hydro_5"/>
</dbReference>